<proteinExistence type="inferred from homology"/>
<dbReference type="EMBL" id="UZAN01051664">
    <property type="protein sequence ID" value="VDP89047.1"/>
    <property type="molecule type" value="Genomic_DNA"/>
</dbReference>
<reference evidence="8" key="1">
    <citation type="submission" date="2016-06" db="UniProtKB">
        <authorList>
            <consortium name="WormBaseParasite"/>
        </authorList>
    </citation>
    <scope>IDENTIFICATION</scope>
</reference>
<dbReference type="GO" id="GO:0031261">
    <property type="term" value="C:DNA replication preinitiation complex"/>
    <property type="evidence" value="ECO:0007669"/>
    <property type="project" value="TreeGrafter"/>
</dbReference>
<accession>A0A183AY23</accession>
<dbReference type="GO" id="GO:0003697">
    <property type="term" value="F:single-stranded DNA binding"/>
    <property type="evidence" value="ECO:0007669"/>
    <property type="project" value="TreeGrafter"/>
</dbReference>
<dbReference type="WBParaSite" id="ECPE_0001189301-mRNA-1">
    <property type="protein sequence ID" value="ECPE_0001189301-mRNA-1"/>
    <property type="gene ID" value="ECPE_0001189301"/>
</dbReference>
<evidence type="ECO:0000313" key="7">
    <source>
        <dbReference type="Proteomes" id="UP000272942"/>
    </source>
</evidence>
<keyword evidence="5" id="KW-0131">Cell cycle</keyword>
<dbReference type="GO" id="GO:0003688">
    <property type="term" value="F:DNA replication origin binding"/>
    <property type="evidence" value="ECO:0007669"/>
    <property type="project" value="TreeGrafter"/>
</dbReference>
<evidence type="ECO:0000256" key="2">
    <source>
        <dbReference type="ARBA" id="ARBA00010727"/>
    </source>
</evidence>
<protein>
    <submittedName>
        <fullName evidence="8">SAM-dependent methyltransferase</fullName>
    </submittedName>
</protein>
<dbReference type="Proteomes" id="UP000272942">
    <property type="component" value="Unassembled WGS sequence"/>
</dbReference>
<comment type="subcellular location">
    <subcellularLocation>
        <location evidence="1">Nucleus</location>
    </subcellularLocation>
</comment>
<evidence type="ECO:0000256" key="5">
    <source>
        <dbReference type="ARBA" id="ARBA00023306"/>
    </source>
</evidence>
<dbReference type="GO" id="GO:0006270">
    <property type="term" value="P:DNA replication initiation"/>
    <property type="evidence" value="ECO:0007669"/>
    <property type="project" value="InterPro"/>
</dbReference>
<dbReference type="GO" id="GO:0000727">
    <property type="term" value="P:double-strand break repair via break-induced replication"/>
    <property type="evidence" value="ECO:0007669"/>
    <property type="project" value="TreeGrafter"/>
</dbReference>
<dbReference type="PANTHER" id="PTHR10507">
    <property type="entry name" value="CDC45-RELATED PROTEIN"/>
    <property type="match status" value="1"/>
</dbReference>
<sequence length="157" mass="18122">MVSDKRELRQSYNVHRDSFEDIVLLNCGANFDVVEALEPPQNAIFYVCDRYAIVGQTSQLLTHSINREHYVDQLDYLQSHVSRLGHAVQTHSATSVVEESKAKIEIVFEDELALWLYKHWSLKETMETSMLTASRFKLFTEGGQKRLLEFLVHIGYG</sequence>
<dbReference type="GO" id="GO:1902977">
    <property type="term" value="P:mitotic DNA replication preinitiation complex assembly"/>
    <property type="evidence" value="ECO:0007669"/>
    <property type="project" value="TreeGrafter"/>
</dbReference>
<gene>
    <name evidence="6" type="ORF">ECPE_LOCUS11858</name>
</gene>
<evidence type="ECO:0000313" key="6">
    <source>
        <dbReference type="EMBL" id="VDP89047.1"/>
    </source>
</evidence>
<reference evidence="6 7" key="2">
    <citation type="submission" date="2018-11" db="EMBL/GenBank/DDBJ databases">
        <authorList>
            <consortium name="Pathogen Informatics"/>
        </authorList>
    </citation>
    <scope>NUCLEOTIDE SEQUENCE [LARGE SCALE GENOMIC DNA]</scope>
    <source>
        <strain evidence="6 7">Egypt</strain>
    </source>
</reference>
<name>A0A183AY23_9TREM</name>
<dbReference type="PANTHER" id="PTHR10507:SF0">
    <property type="entry name" value="CELL DIVISION CONTROL PROTEIN 45 HOMOLOG"/>
    <property type="match status" value="1"/>
</dbReference>
<keyword evidence="4" id="KW-0539">Nucleus</keyword>
<keyword evidence="3" id="KW-0235">DNA replication</keyword>
<organism evidence="8">
    <name type="scientific">Echinostoma caproni</name>
    <dbReference type="NCBI Taxonomy" id="27848"/>
    <lineage>
        <taxon>Eukaryota</taxon>
        <taxon>Metazoa</taxon>
        <taxon>Spiralia</taxon>
        <taxon>Lophotrochozoa</taxon>
        <taxon>Platyhelminthes</taxon>
        <taxon>Trematoda</taxon>
        <taxon>Digenea</taxon>
        <taxon>Plagiorchiida</taxon>
        <taxon>Echinostomata</taxon>
        <taxon>Echinostomatoidea</taxon>
        <taxon>Echinostomatidae</taxon>
        <taxon>Echinostoma</taxon>
    </lineage>
</organism>
<comment type="similarity">
    <text evidence="2">Belongs to the CDC45 family.</text>
</comment>
<dbReference type="Pfam" id="PF02724">
    <property type="entry name" value="CDC45"/>
    <property type="match status" value="1"/>
</dbReference>
<evidence type="ECO:0000256" key="4">
    <source>
        <dbReference type="ARBA" id="ARBA00023242"/>
    </source>
</evidence>
<dbReference type="AlphaFoldDB" id="A0A183AY23"/>
<evidence type="ECO:0000256" key="1">
    <source>
        <dbReference type="ARBA" id="ARBA00004123"/>
    </source>
</evidence>
<dbReference type="OrthoDB" id="10258882at2759"/>
<evidence type="ECO:0000256" key="3">
    <source>
        <dbReference type="ARBA" id="ARBA00022705"/>
    </source>
</evidence>
<dbReference type="InterPro" id="IPR003874">
    <property type="entry name" value="CDC45"/>
</dbReference>
<evidence type="ECO:0000313" key="8">
    <source>
        <dbReference type="WBParaSite" id="ECPE_0001189301-mRNA-1"/>
    </source>
</evidence>
<dbReference type="GO" id="GO:0003682">
    <property type="term" value="F:chromatin binding"/>
    <property type="evidence" value="ECO:0007669"/>
    <property type="project" value="TreeGrafter"/>
</dbReference>
<keyword evidence="7" id="KW-1185">Reference proteome</keyword>